<evidence type="ECO:0000313" key="3">
    <source>
        <dbReference type="Proteomes" id="UP000827284"/>
    </source>
</evidence>
<feature type="region of interest" description="Disordered" evidence="1">
    <location>
        <begin position="1"/>
        <end position="30"/>
    </location>
</feature>
<gene>
    <name evidence="2" type="ORF">EMPS_01084</name>
</gene>
<reference evidence="2" key="2">
    <citation type="journal article" date="2022" name="Microbiol. Resour. Announc.">
        <title>Whole-Genome Sequence of Entomortierella parvispora E1425, a Mucoromycotan Fungus Associated with Burkholderiaceae-Related Endosymbiotic Bacteria.</title>
        <authorList>
            <person name="Herlambang A."/>
            <person name="Guo Y."/>
            <person name="Takashima Y."/>
            <person name="Narisawa K."/>
            <person name="Ohta H."/>
            <person name="Nishizawa T."/>
        </authorList>
    </citation>
    <scope>NUCLEOTIDE SEQUENCE</scope>
    <source>
        <strain evidence="2">E1425</strain>
    </source>
</reference>
<comment type="caution">
    <text evidence="2">The sequence shown here is derived from an EMBL/GenBank/DDBJ whole genome shotgun (WGS) entry which is preliminary data.</text>
</comment>
<organism evidence="2 3">
    <name type="scientific">Entomortierella parvispora</name>
    <dbReference type="NCBI Taxonomy" id="205924"/>
    <lineage>
        <taxon>Eukaryota</taxon>
        <taxon>Fungi</taxon>
        <taxon>Fungi incertae sedis</taxon>
        <taxon>Mucoromycota</taxon>
        <taxon>Mortierellomycotina</taxon>
        <taxon>Mortierellomycetes</taxon>
        <taxon>Mortierellales</taxon>
        <taxon>Mortierellaceae</taxon>
        <taxon>Entomortierella</taxon>
    </lineage>
</organism>
<protein>
    <submittedName>
        <fullName evidence="2">Uncharacterized protein</fullName>
    </submittedName>
</protein>
<dbReference type="Proteomes" id="UP000827284">
    <property type="component" value="Unassembled WGS sequence"/>
</dbReference>
<keyword evidence="3" id="KW-1185">Reference proteome</keyword>
<name>A0A9P3LS87_9FUNG</name>
<proteinExistence type="predicted"/>
<evidence type="ECO:0000313" key="2">
    <source>
        <dbReference type="EMBL" id="GJJ68738.1"/>
    </source>
</evidence>
<feature type="compositionally biased region" description="Basic residues" evidence="1">
    <location>
        <begin position="363"/>
        <end position="376"/>
    </location>
</feature>
<feature type="region of interest" description="Disordered" evidence="1">
    <location>
        <begin position="341"/>
        <end position="376"/>
    </location>
</feature>
<dbReference type="InterPro" id="IPR027417">
    <property type="entry name" value="P-loop_NTPase"/>
</dbReference>
<sequence>MPVHAFLQPHSARRNPRTMAPPKKQSQAMPSMKELQDLLAQLDAEGGLAIGGGEDAGSANLDDLYDDSYFYSILHDTIKQDTIEISSGNNSNSSDDASTESTKKFDILTLPEECSWGDDHESLGHQMLIRPGYEAVLAALTAASSKPDSSIFMAAGPVGVGKSCLAYFLAYKLFKAGHDVVISDPMFTNAFIDRTYYSCYSPHLDKHTAIHEAVMKAPSTTQTDRCTWWICDDGYLPVKGAKCHMVVNTTSVDRDVDTIRKRKLAATPVQFQIPTWTLDEIKVGLLVSLATATDPASTEKAKTVTKEQDQVLEGLYKKMKANPRKIFGWVKENWVVHEPEAAASTSKEGDIASLISGLNSTKPKSKSKSKSKPKRK</sequence>
<dbReference type="SUPFAM" id="SSF52540">
    <property type="entry name" value="P-loop containing nucleoside triphosphate hydrolases"/>
    <property type="match status" value="1"/>
</dbReference>
<dbReference type="EMBL" id="BQFW01000002">
    <property type="protein sequence ID" value="GJJ68738.1"/>
    <property type="molecule type" value="Genomic_DNA"/>
</dbReference>
<reference evidence="2" key="1">
    <citation type="submission" date="2021-11" db="EMBL/GenBank/DDBJ databases">
        <authorList>
            <person name="Herlambang A."/>
            <person name="Guo Y."/>
            <person name="Takashima Y."/>
            <person name="Nishizawa T."/>
        </authorList>
    </citation>
    <scope>NUCLEOTIDE SEQUENCE</scope>
    <source>
        <strain evidence="2">E1425</strain>
    </source>
</reference>
<accession>A0A9P3LS87</accession>
<dbReference type="AlphaFoldDB" id="A0A9P3LS87"/>
<dbReference type="OrthoDB" id="2380148at2759"/>
<evidence type="ECO:0000256" key="1">
    <source>
        <dbReference type="SAM" id="MobiDB-lite"/>
    </source>
</evidence>